<organism evidence="2 3">
    <name type="scientific">Adineta steineri</name>
    <dbReference type="NCBI Taxonomy" id="433720"/>
    <lineage>
        <taxon>Eukaryota</taxon>
        <taxon>Metazoa</taxon>
        <taxon>Spiralia</taxon>
        <taxon>Gnathifera</taxon>
        <taxon>Rotifera</taxon>
        <taxon>Eurotatoria</taxon>
        <taxon>Bdelloidea</taxon>
        <taxon>Adinetida</taxon>
        <taxon>Adinetidae</taxon>
        <taxon>Adineta</taxon>
    </lineage>
</organism>
<evidence type="ECO:0000313" key="1">
    <source>
        <dbReference type="EMBL" id="CAF0732714.1"/>
    </source>
</evidence>
<dbReference type="AlphaFoldDB" id="A0A814YP90"/>
<gene>
    <name evidence="1" type="ORF">BJG266_LOCUS1297</name>
    <name evidence="2" type="ORF">QVE165_LOCUS27460</name>
</gene>
<name>A0A814YP90_9BILA</name>
<protein>
    <submittedName>
        <fullName evidence="2">Uncharacterized protein</fullName>
    </submittedName>
</protein>
<keyword evidence="3" id="KW-1185">Reference proteome</keyword>
<comment type="caution">
    <text evidence="2">The sequence shown here is derived from an EMBL/GenBank/DDBJ whole genome shotgun (WGS) entry which is preliminary data.</text>
</comment>
<dbReference type="Proteomes" id="UP000663832">
    <property type="component" value="Unassembled WGS sequence"/>
</dbReference>
<evidence type="ECO:0000313" key="2">
    <source>
        <dbReference type="EMBL" id="CAF1231489.1"/>
    </source>
</evidence>
<dbReference type="OrthoDB" id="9975861at2759"/>
<proteinExistence type="predicted"/>
<dbReference type="EMBL" id="CAJNOI010000003">
    <property type="protein sequence ID" value="CAF0732714.1"/>
    <property type="molecule type" value="Genomic_DNA"/>
</dbReference>
<evidence type="ECO:0000313" key="3">
    <source>
        <dbReference type="Proteomes" id="UP000663832"/>
    </source>
</evidence>
<dbReference type="EMBL" id="CAJNOM010000209">
    <property type="protein sequence ID" value="CAF1231489.1"/>
    <property type="molecule type" value="Genomic_DNA"/>
</dbReference>
<dbReference type="Proteomes" id="UP000663877">
    <property type="component" value="Unassembled WGS sequence"/>
</dbReference>
<sequence>MQRITSWFSKKTIQPPITISRKDFIESLIVHKQVKEFTSCLQKKDERSWCIDGYFNLLPTILDEKYMADIFDIISKNSRVTSKELSNIIVSKLVNAIHDVNFDLFEKILHLPFQSSIQLPIQTYDLIRFLHTCSNTDQLMRCLSVLIEKNLRHDPEYLSWLLIILFEHYKTGDEIVIEYLLNIKKDINILFTCYGNHRVTPLMLFFHLNSNNKCQILIDNYLSNINDQSVLLQCDQWNRSYLMHLLCGQCQHDPIGYSTKILSNDITEMEKDLIDQCPHASDILSKFSMLHKLGNKCDTPVKTILKSLYCLPLRIILLNYLRKNDPLFEMNFEELFSYFPSNSIPTYSNYLKQLTHNHNLNHALTSVIVNQTCNLHSMEHTFTFLVREGARIENMNKVQFGISNLLRHYPSKIPFILLDYGMYIDLPFDQSINQLNPRIILYICRVIQCGYPSEFRTQFDLFKSRLDSQTVELIKTFIDIKNPQKLKNLCYQKLRGSLIHLGDDTQEKLKDHLSDRLRRWITLYGYNECSVYYRTVMH</sequence>
<reference evidence="2" key="1">
    <citation type="submission" date="2021-02" db="EMBL/GenBank/DDBJ databases">
        <authorList>
            <person name="Nowell W R."/>
        </authorList>
    </citation>
    <scope>NUCLEOTIDE SEQUENCE</scope>
</reference>
<accession>A0A814YP90</accession>